<keyword evidence="9 14" id="KW-0418">Kinase</keyword>
<keyword evidence="7 14" id="KW-0808">Transferase</keyword>
<evidence type="ECO:0000256" key="12">
    <source>
        <dbReference type="ARBA" id="ARBA00031393"/>
    </source>
</evidence>
<accession>A0A1I7NQ61</accession>
<evidence type="ECO:0000256" key="1">
    <source>
        <dbReference type="ARBA" id="ARBA00001823"/>
    </source>
</evidence>
<dbReference type="CDD" id="cd02027">
    <property type="entry name" value="APSK"/>
    <property type="match status" value="1"/>
</dbReference>
<comment type="similarity">
    <text evidence="4 14 15">Belongs to the APS kinase family.</text>
</comment>
<evidence type="ECO:0000256" key="6">
    <source>
        <dbReference type="ARBA" id="ARBA00018163"/>
    </source>
</evidence>
<evidence type="ECO:0000256" key="8">
    <source>
        <dbReference type="ARBA" id="ARBA00022741"/>
    </source>
</evidence>
<feature type="binding site" evidence="14">
    <location>
        <begin position="51"/>
        <end position="58"/>
    </location>
    <ligand>
        <name>ATP</name>
        <dbReference type="ChEBI" id="CHEBI:30616"/>
    </ligand>
</feature>
<dbReference type="OrthoDB" id="9804504at2"/>
<evidence type="ECO:0000256" key="4">
    <source>
        <dbReference type="ARBA" id="ARBA00007008"/>
    </source>
</evidence>
<dbReference type="GO" id="GO:0005524">
    <property type="term" value="F:ATP binding"/>
    <property type="evidence" value="ECO:0007669"/>
    <property type="project" value="UniProtKB-UniRule"/>
</dbReference>
<dbReference type="EC" id="2.7.1.25" evidence="5 14"/>
<dbReference type="STRING" id="51670.SAMN04488557_2781"/>
<feature type="region of interest" description="Disordered" evidence="16">
    <location>
        <begin position="1"/>
        <end position="22"/>
    </location>
</feature>
<dbReference type="Gene3D" id="3.40.50.300">
    <property type="entry name" value="P-loop containing nucleotide triphosphate hydrolases"/>
    <property type="match status" value="1"/>
</dbReference>
<evidence type="ECO:0000256" key="16">
    <source>
        <dbReference type="SAM" id="MobiDB-lite"/>
    </source>
</evidence>
<evidence type="ECO:0000259" key="17">
    <source>
        <dbReference type="Pfam" id="PF01583"/>
    </source>
</evidence>
<evidence type="ECO:0000256" key="11">
    <source>
        <dbReference type="ARBA" id="ARBA00029724"/>
    </source>
</evidence>
<dbReference type="RefSeq" id="WP_092868349.1">
    <property type="nucleotide sequence ID" value="NZ_FPCH01000003.1"/>
</dbReference>
<dbReference type="InterPro" id="IPR059117">
    <property type="entry name" value="APS_kinase_dom"/>
</dbReference>
<dbReference type="Proteomes" id="UP000199423">
    <property type="component" value="Unassembled WGS sequence"/>
</dbReference>
<gene>
    <name evidence="14" type="primary">cysC</name>
    <name evidence="18" type="ORF">SAMN04488557_2781</name>
</gene>
<proteinExistence type="inferred from homology"/>
<keyword evidence="8 14" id="KW-0547">Nucleotide-binding</keyword>
<evidence type="ECO:0000256" key="3">
    <source>
        <dbReference type="ARBA" id="ARBA00004806"/>
    </source>
</evidence>
<feature type="active site" description="Phosphoserine intermediate" evidence="14">
    <location>
        <position position="125"/>
    </location>
</feature>
<evidence type="ECO:0000256" key="15">
    <source>
        <dbReference type="RuleBase" id="RU004347"/>
    </source>
</evidence>
<dbReference type="SUPFAM" id="SSF52540">
    <property type="entry name" value="P-loop containing nucleoside triphosphate hydrolases"/>
    <property type="match status" value="1"/>
</dbReference>
<sequence>MQRAQSHKLEVEAPNRSSRKAGNLQWQDSAITKVHRSDLKAQRACCIWFTGLSGAGKTTLANLLDETLYASGRHTFVLDGDCCRNGLCSDLDFSSEDRMENVRRISEVAKLMVDAGLIVIVSLISPLIEQRQKARELFDQDEFIEVYLDTPLATCERRDAKGLYKKARQGLIPNFTGISSAYEPPKNPEIVLNGSNCPDELVDRILRFLGERSERPTQVSASRSS</sequence>
<evidence type="ECO:0000313" key="19">
    <source>
        <dbReference type="Proteomes" id="UP000199423"/>
    </source>
</evidence>
<dbReference type="PANTHER" id="PTHR11055">
    <property type="entry name" value="BIFUNCTIONAL 3'-PHOSPHOADENOSINE 5'-PHOSPHOSULFATE SYNTHASE"/>
    <property type="match status" value="1"/>
</dbReference>
<keyword evidence="10 14" id="KW-0067">ATP-binding</keyword>
<evidence type="ECO:0000256" key="13">
    <source>
        <dbReference type="ARBA" id="ARBA00031464"/>
    </source>
</evidence>
<dbReference type="AlphaFoldDB" id="A0A1I7NQ61"/>
<evidence type="ECO:0000256" key="5">
    <source>
        <dbReference type="ARBA" id="ARBA00012121"/>
    </source>
</evidence>
<dbReference type="UniPathway" id="UPA00140">
    <property type="reaction ID" value="UER00205"/>
</dbReference>
<keyword evidence="19" id="KW-1185">Reference proteome</keyword>
<comment type="function">
    <text evidence="2 14 15">Catalyzes the synthesis of activated sulfate.</text>
</comment>
<keyword evidence="14" id="KW-0597">Phosphoprotein</keyword>
<reference evidence="19" key="1">
    <citation type="submission" date="2016-10" db="EMBL/GenBank/DDBJ databases">
        <authorList>
            <person name="Varghese N."/>
            <person name="Submissions S."/>
        </authorList>
    </citation>
    <scope>NUCLEOTIDE SEQUENCE [LARGE SCALE GENOMIC DNA]</scope>
    <source>
        <strain evidence="19">DSM 1565</strain>
    </source>
</reference>
<evidence type="ECO:0000256" key="9">
    <source>
        <dbReference type="ARBA" id="ARBA00022777"/>
    </source>
</evidence>
<organism evidence="18 19">
    <name type="scientific">Hyphomicrobium facile</name>
    <dbReference type="NCBI Taxonomy" id="51670"/>
    <lineage>
        <taxon>Bacteria</taxon>
        <taxon>Pseudomonadati</taxon>
        <taxon>Pseudomonadota</taxon>
        <taxon>Alphaproteobacteria</taxon>
        <taxon>Hyphomicrobiales</taxon>
        <taxon>Hyphomicrobiaceae</taxon>
        <taxon>Hyphomicrobium</taxon>
    </lineage>
</organism>
<evidence type="ECO:0000256" key="7">
    <source>
        <dbReference type="ARBA" id="ARBA00022679"/>
    </source>
</evidence>
<protein>
    <recommendedName>
        <fullName evidence="6 14">Adenylyl-sulfate kinase</fullName>
        <ecNumber evidence="5 14">2.7.1.25</ecNumber>
    </recommendedName>
    <alternativeName>
        <fullName evidence="12 14">APS kinase</fullName>
    </alternativeName>
    <alternativeName>
        <fullName evidence="13 14">ATP adenosine-5'-phosphosulfate 3'-phosphotransferase</fullName>
    </alternativeName>
    <alternativeName>
        <fullName evidence="11 14">Adenosine-5'-phosphosulfate kinase</fullName>
    </alternativeName>
</protein>
<dbReference type="Pfam" id="PF01583">
    <property type="entry name" value="APS_kinase"/>
    <property type="match status" value="1"/>
</dbReference>
<dbReference type="NCBIfam" id="NF003013">
    <property type="entry name" value="PRK03846.1"/>
    <property type="match status" value="1"/>
</dbReference>
<dbReference type="GO" id="GO:0004020">
    <property type="term" value="F:adenylylsulfate kinase activity"/>
    <property type="evidence" value="ECO:0007669"/>
    <property type="project" value="UniProtKB-UniRule"/>
</dbReference>
<comment type="catalytic activity">
    <reaction evidence="1 14 15">
        <text>adenosine 5'-phosphosulfate + ATP = 3'-phosphoadenylyl sulfate + ADP + H(+)</text>
        <dbReference type="Rhea" id="RHEA:24152"/>
        <dbReference type="ChEBI" id="CHEBI:15378"/>
        <dbReference type="ChEBI" id="CHEBI:30616"/>
        <dbReference type="ChEBI" id="CHEBI:58243"/>
        <dbReference type="ChEBI" id="CHEBI:58339"/>
        <dbReference type="ChEBI" id="CHEBI:456216"/>
        <dbReference type="EC" id="2.7.1.25"/>
    </reaction>
</comment>
<dbReference type="HAMAP" id="MF_00065">
    <property type="entry name" value="Adenylyl_sulf_kinase"/>
    <property type="match status" value="1"/>
</dbReference>
<dbReference type="NCBIfam" id="TIGR00455">
    <property type="entry name" value="apsK"/>
    <property type="match status" value="1"/>
</dbReference>
<evidence type="ECO:0000256" key="10">
    <source>
        <dbReference type="ARBA" id="ARBA00022840"/>
    </source>
</evidence>
<evidence type="ECO:0000313" key="18">
    <source>
        <dbReference type="EMBL" id="SFV36799.1"/>
    </source>
</evidence>
<comment type="pathway">
    <text evidence="3 14 15">Sulfur metabolism; hydrogen sulfide biosynthesis; sulfite from sulfate: step 2/3.</text>
</comment>
<evidence type="ECO:0000256" key="2">
    <source>
        <dbReference type="ARBA" id="ARBA00002632"/>
    </source>
</evidence>
<name>A0A1I7NQ61_9HYPH</name>
<dbReference type="GO" id="GO:0070814">
    <property type="term" value="P:hydrogen sulfide biosynthetic process"/>
    <property type="evidence" value="ECO:0007669"/>
    <property type="project" value="UniProtKB-UniRule"/>
</dbReference>
<dbReference type="GO" id="GO:0000103">
    <property type="term" value="P:sulfate assimilation"/>
    <property type="evidence" value="ECO:0007669"/>
    <property type="project" value="UniProtKB-UniRule"/>
</dbReference>
<dbReference type="EMBL" id="FPCH01000003">
    <property type="protein sequence ID" value="SFV36799.1"/>
    <property type="molecule type" value="Genomic_DNA"/>
</dbReference>
<evidence type="ECO:0000256" key="14">
    <source>
        <dbReference type="HAMAP-Rule" id="MF_00065"/>
    </source>
</evidence>
<dbReference type="PANTHER" id="PTHR11055:SF63">
    <property type="entry name" value="ADENYLYL-SULFATE KINASE 1, CHLOROPLASTIC"/>
    <property type="match status" value="1"/>
</dbReference>
<dbReference type="InterPro" id="IPR002891">
    <property type="entry name" value="APS"/>
</dbReference>
<dbReference type="InterPro" id="IPR027417">
    <property type="entry name" value="P-loop_NTPase"/>
</dbReference>
<feature type="domain" description="APS kinase" evidence="17">
    <location>
        <begin position="43"/>
        <end position="192"/>
    </location>
</feature>